<gene>
    <name evidence="1" type="ORF">AT268_33510</name>
</gene>
<sequence length="112" mass="13397">MNKKIVIMEYSDGQLAVLFEDKTRRFISRGELGLIQLTQQHRKNPKIEYMELTELEVVIRLSFIRRFIENNALDGSVDEVQLKHHIEKLKFYQRYGVISDEDFEDYMSRIKA</sequence>
<proteinExistence type="predicted"/>
<reference evidence="1 2" key="1">
    <citation type="submission" date="2015-12" db="EMBL/GenBank/DDBJ databases">
        <title>Bacillus cereus Group isolate.</title>
        <authorList>
            <person name="Kovac J."/>
        </authorList>
    </citation>
    <scope>NUCLEOTIDE SEQUENCE [LARGE SCALE GENOMIC DNA]</scope>
    <source>
        <strain evidence="1 2">FSL K6-0073</strain>
    </source>
</reference>
<dbReference type="RefSeq" id="WP_061662726.1">
    <property type="nucleotide sequence ID" value="NZ_LOMO01000001.1"/>
</dbReference>
<evidence type="ECO:0000313" key="1">
    <source>
        <dbReference type="EMBL" id="KXY51394.1"/>
    </source>
</evidence>
<evidence type="ECO:0000313" key="2">
    <source>
        <dbReference type="Proteomes" id="UP000075476"/>
    </source>
</evidence>
<protein>
    <submittedName>
        <fullName evidence="1">Uncharacterized protein</fullName>
    </submittedName>
</protein>
<dbReference type="EMBL" id="LOMO01000001">
    <property type="protein sequence ID" value="KXY51394.1"/>
    <property type="molecule type" value="Genomic_DNA"/>
</dbReference>
<name>A0A9X0SPM5_BACCE</name>
<dbReference type="Proteomes" id="UP000075476">
    <property type="component" value="Unassembled WGS sequence"/>
</dbReference>
<accession>A0A9X0SPM5</accession>
<organism evidence="1 2">
    <name type="scientific">Bacillus cereus</name>
    <dbReference type="NCBI Taxonomy" id="1396"/>
    <lineage>
        <taxon>Bacteria</taxon>
        <taxon>Bacillati</taxon>
        <taxon>Bacillota</taxon>
        <taxon>Bacilli</taxon>
        <taxon>Bacillales</taxon>
        <taxon>Bacillaceae</taxon>
        <taxon>Bacillus</taxon>
        <taxon>Bacillus cereus group</taxon>
    </lineage>
</organism>
<comment type="caution">
    <text evidence="1">The sequence shown here is derived from an EMBL/GenBank/DDBJ whole genome shotgun (WGS) entry which is preliminary data.</text>
</comment>
<dbReference type="AlphaFoldDB" id="A0A9X0SPM5"/>